<reference evidence="2 3" key="1">
    <citation type="submission" date="2020-08" db="EMBL/GenBank/DDBJ databases">
        <title>Sequencing the genomes of 1000 actinobacteria strains.</title>
        <authorList>
            <person name="Klenk H.-P."/>
        </authorList>
    </citation>
    <scope>NUCLEOTIDE SEQUENCE [LARGE SCALE GENOMIC DNA]</scope>
    <source>
        <strain evidence="2 3">DSM 45784</strain>
    </source>
</reference>
<dbReference type="RefSeq" id="WP_184885353.1">
    <property type="nucleotide sequence ID" value="NZ_BOOV01000011.1"/>
</dbReference>
<dbReference type="AlphaFoldDB" id="A0A7W7DFF4"/>
<organism evidence="2 3">
    <name type="scientific">Sphaerisporangium siamense</name>
    <dbReference type="NCBI Taxonomy" id="795645"/>
    <lineage>
        <taxon>Bacteria</taxon>
        <taxon>Bacillati</taxon>
        <taxon>Actinomycetota</taxon>
        <taxon>Actinomycetes</taxon>
        <taxon>Streptosporangiales</taxon>
        <taxon>Streptosporangiaceae</taxon>
        <taxon>Sphaerisporangium</taxon>
    </lineage>
</organism>
<sequence>MTSPVLNAPAPLEIPGDPPARAARSPIAGVLARLTTRARRLAGLAAILVLWQIGGRVPGSRLDKNHLFTARLAARPPDEPATPRADPPPTPPR</sequence>
<evidence type="ECO:0000313" key="3">
    <source>
        <dbReference type="Proteomes" id="UP000542210"/>
    </source>
</evidence>
<accession>A0A7W7DFF4</accession>
<comment type="caution">
    <text evidence="2">The sequence shown here is derived from an EMBL/GenBank/DDBJ whole genome shotgun (WGS) entry which is preliminary data.</text>
</comment>
<proteinExistence type="predicted"/>
<dbReference type="EMBL" id="JACHND010000001">
    <property type="protein sequence ID" value="MBB4704358.1"/>
    <property type="molecule type" value="Genomic_DNA"/>
</dbReference>
<keyword evidence="3" id="KW-1185">Reference proteome</keyword>
<gene>
    <name evidence="2" type="ORF">BJ982_005902</name>
</gene>
<name>A0A7W7DFF4_9ACTN</name>
<evidence type="ECO:0000256" key="1">
    <source>
        <dbReference type="SAM" id="MobiDB-lite"/>
    </source>
</evidence>
<feature type="region of interest" description="Disordered" evidence="1">
    <location>
        <begin position="1"/>
        <end position="23"/>
    </location>
</feature>
<dbReference type="Proteomes" id="UP000542210">
    <property type="component" value="Unassembled WGS sequence"/>
</dbReference>
<protein>
    <submittedName>
        <fullName evidence="2">Uncharacterized protein</fullName>
    </submittedName>
</protein>
<feature type="region of interest" description="Disordered" evidence="1">
    <location>
        <begin position="71"/>
        <end position="93"/>
    </location>
</feature>
<evidence type="ECO:0000313" key="2">
    <source>
        <dbReference type="EMBL" id="MBB4704358.1"/>
    </source>
</evidence>